<comment type="caution">
    <text evidence="6">The sequence shown here is derived from an EMBL/GenBank/DDBJ whole genome shotgun (WGS) entry which is preliminary data.</text>
</comment>
<dbReference type="InterPro" id="IPR002509">
    <property type="entry name" value="NODB_dom"/>
</dbReference>
<gene>
    <name evidence="6" type="ORF">V5F30_11705</name>
</gene>
<accession>A0ABW6ZI93</accession>
<evidence type="ECO:0000313" key="7">
    <source>
        <dbReference type="Proteomes" id="UP001604043"/>
    </source>
</evidence>
<evidence type="ECO:0000259" key="5">
    <source>
        <dbReference type="Pfam" id="PF01522"/>
    </source>
</evidence>
<dbReference type="Pfam" id="PF01522">
    <property type="entry name" value="Polysacc_deac_1"/>
    <property type="match status" value="1"/>
</dbReference>
<evidence type="ECO:0000256" key="3">
    <source>
        <dbReference type="ARBA" id="ARBA00020071"/>
    </source>
</evidence>
<feature type="domain" description="NodB homology" evidence="5">
    <location>
        <begin position="70"/>
        <end position="174"/>
    </location>
</feature>
<protein>
    <recommendedName>
        <fullName evidence="3">Chitooligosaccharide deacetylase</fullName>
    </recommendedName>
    <alternativeName>
        <fullName evidence="4">Nodulation protein B</fullName>
    </alternativeName>
</protein>
<evidence type="ECO:0000256" key="2">
    <source>
        <dbReference type="ARBA" id="ARBA00010973"/>
    </source>
</evidence>
<dbReference type="Proteomes" id="UP001604043">
    <property type="component" value="Unassembled WGS sequence"/>
</dbReference>
<evidence type="ECO:0000313" key="6">
    <source>
        <dbReference type="EMBL" id="MFG1252868.1"/>
    </source>
</evidence>
<evidence type="ECO:0000256" key="1">
    <source>
        <dbReference type="ARBA" id="ARBA00003236"/>
    </source>
</evidence>
<name>A0ABW6ZI93_9HYPH</name>
<organism evidence="6 7">
    <name type="scientific">Xanthobacter aminoxidans</name>
    <dbReference type="NCBI Taxonomy" id="186280"/>
    <lineage>
        <taxon>Bacteria</taxon>
        <taxon>Pseudomonadati</taxon>
        <taxon>Pseudomonadota</taxon>
        <taxon>Alphaproteobacteria</taxon>
        <taxon>Hyphomicrobiales</taxon>
        <taxon>Xanthobacteraceae</taxon>
        <taxon>Xanthobacter</taxon>
    </lineage>
</organism>
<dbReference type="PANTHER" id="PTHR43123">
    <property type="entry name" value="POLYSACCHARIDE DEACETYLASE-RELATED"/>
    <property type="match status" value="1"/>
</dbReference>
<comment type="function">
    <text evidence="1">Is involved in generating a small heat-stable compound (Nod), an acylated oligomer of N-acetylglucosamine, that stimulates mitosis in various plant protoplasts.</text>
</comment>
<dbReference type="Gene3D" id="3.20.20.370">
    <property type="entry name" value="Glycoside hydrolase/deacetylase"/>
    <property type="match status" value="1"/>
</dbReference>
<evidence type="ECO:0000256" key="4">
    <source>
        <dbReference type="ARBA" id="ARBA00032976"/>
    </source>
</evidence>
<comment type="similarity">
    <text evidence="2">Belongs to the polysaccharide deacetylase family.</text>
</comment>
<dbReference type="InterPro" id="IPR011330">
    <property type="entry name" value="Glyco_hydro/deAcase_b/a-brl"/>
</dbReference>
<keyword evidence="7" id="KW-1185">Reference proteome</keyword>
<dbReference type="SUPFAM" id="SSF88713">
    <property type="entry name" value="Glycoside hydrolase/deacetylase"/>
    <property type="match status" value="1"/>
</dbReference>
<dbReference type="RefSeq" id="WP_250168030.1">
    <property type="nucleotide sequence ID" value="NZ_JAMJXC010000018.1"/>
</dbReference>
<dbReference type="PANTHER" id="PTHR43123:SF4">
    <property type="entry name" value="POLYSACCHARIDE DEACETYLASE"/>
    <property type="match status" value="1"/>
</dbReference>
<dbReference type="EMBL" id="JBAFUR010000002">
    <property type="protein sequence ID" value="MFG1252868.1"/>
    <property type="molecule type" value="Genomic_DNA"/>
</dbReference>
<reference evidence="6 7" key="1">
    <citation type="submission" date="2024-02" db="EMBL/GenBank/DDBJ databases">
        <title>Expansion and revision of Xanthobacter and proposal of Roseixanthobacter gen. nov.</title>
        <authorList>
            <person name="Soltysiak M.P.M."/>
            <person name="Jalihal A."/>
            <person name="Ory A."/>
            <person name="Chrisophersen C."/>
            <person name="Lee A.D."/>
            <person name="Boulton J."/>
            <person name="Springer M."/>
        </authorList>
    </citation>
    <scope>NUCLEOTIDE SEQUENCE [LARGE SCALE GENOMIC DNA]</scope>
    <source>
        <strain evidence="6 7">CB5</strain>
    </source>
</reference>
<sequence>MANPRIPYVMAHQRPRLTAPNGRPIIVHFVVNIEYWPFDKAMPRKILTPPHGVEQLPDVPNFCWAEYGLRAGMSRILRLFRAHGIAASASLNASVADAYPACVEAVLEAGWELIGHGIHQASLQSVEHERDVVGGSLARLEAVSGRKVRGWLSPGLRESAETPDILAEMGLDYVCDWGVDDLPSLMATRAGELIAMPYTLELNDSVIYAVERHRSEEMFSRVSLTLECLAREAGRHAPRVLGIGLHPHLIGVPHRFVYLERIVDLLAGNPDVCFMSGSAIADWFSTQVRS</sequence>
<proteinExistence type="inferred from homology"/>